<evidence type="ECO:0000313" key="2">
    <source>
        <dbReference type="EMBL" id="MET4576883.1"/>
    </source>
</evidence>
<dbReference type="Pfam" id="PF02635">
    <property type="entry name" value="DsrE"/>
    <property type="match status" value="1"/>
</dbReference>
<feature type="transmembrane region" description="Helical" evidence="1">
    <location>
        <begin position="70"/>
        <end position="90"/>
    </location>
</feature>
<evidence type="ECO:0000256" key="1">
    <source>
        <dbReference type="SAM" id="Phobius"/>
    </source>
</evidence>
<comment type="caution">
    <text evidence="2">The sequence shown here is derived from an EMBL/GenBank/DDBJ whole genome shotgun (WGS) entry which is preliminary data.</text>
</comment>
<dbReference type="Proteomes" id="UP001549320">
    <property type="component" value="Unassembled WGS sequence"/>
</dbReference>
<dbReference type="Gene3D" id="3.40.1260.10">
    <property type="entry name" value="DsrEFH-like"/>
    <property type="match status" value="1"/>
</dbReference>
<dbReference type="InterPro" id="IPR027396">
    <property type="entry name" value="DsrEFH-like"/>
</dbReference>
<sequence>MAPGFLWKRAWSMVAELRDRSDGRAVLSYWYLGTLGPRAHALALLFALAVVALRPALMTKEMDMFKSIRGWLGAAAIALSAITVSGQALAQDKVVYHIDNAEMQATKGLRNIRNHLDVSPKTKIVVVAHAEGIDFLMEGAKDKKNPNIDYASLVSALKARGVTFEICEITLKSRDLKKDRFIMDADFTPSGVVRIAELQTREQYAYIKP</sequence>
<feature type="transmembrane region" description="Helical" evidence="1">
    <location>
        <begin position="39"/>
        <end position="58"/>
    </location>
</feature>
<dbReference type="EMBL" id="JBEPSH010000004">
    <property type="protein sequence ID" value="MET4576883.1"/>
    <property type="molecule type" value="Genomic_DNA"/>
</dbReference>
<keyword evidence="3" id="KW-1185">Reference proteome</keyword>
<evidence type="ECO:0000313" key="3">
    <source>
        <dbReference type="Proteomes" id="UP001549320"/>
    </source>
</evidence>
<dbReference type="SUPFAM" id="SSF75169">
    <property type="entry name" value="DsrEFH-like"/>
    <property type="match status" value="1"/>
</dbReference>
<accession>A0ABV2Q8H0</accession>
<dbReference type="PANTHER" id="PTHR37691:SF1">
    <property type="entry name" value="BLR3518 PROTEIN"/>
    <property type="match status" value="1"/>
</dbReference>
<dbReference type="PANTHER" id="PTHR37691">
    <property type="entry name" value="BLR3518 PROTEIN"/>
    <property type="match status" value="1"/>
</dbReference>
<gene>
    <name evidence="2" type="ORF">ABIE13_001994</name>
</gene>
<reference evidence="2 3" key="1">
    <citation type="submission" date="2024-06" db="EMBL/GenBank/DDBJ databases">
        <title>Sorghum-associated microbial communities from plants grown in Nebraska, USA.</title>
        <authorList>
            <person name="Schachtman D."/>
        </authorList>
    </citation>
    <scope>NUCLEOTIDE SEQUENCE [LARGE SCALE GENOMIC DNA]</scope>
    <source>
        <strain evidence="2 3">2709</strain>
    </source>
</reference>
<keyword evidence="1" id="KW-1133">Transmembrane helix</keyword>
<organism evidence="2 3">
    <name type="scientific">Ottowia thiooxydans</name>
    <dbReference type="NCBI Taxonomy" id="219182"/>
    <lineage>
        <taxon>Bacteria</taxon>
        <taxon>Pseudomonadati</taxon>
        <taxon>Pseudomonadota</taxon>
        <taxon>Betaproteobacteria</taxon>
        <taxon>Burkholderiales</taxon>
        <taxon>Comamonadaceae</taxon>
        <taxon>Ottowia</taxon>
    </lineage>
</organism>
<name>A0ABV2Q8H0_9BURK</name>
<dbReference type="InterPro" id="IPR003787">
    <property type="entry name" value="Sulphur_relay_DsrE/F-like"/>
</dbReference>
<keyword evidence="1" id="KW-0812">Transmembrane</keyword>
<protein>
    <submittedName>
        <fullName evidence="2">Intracellular sulfur oxidation DsrE/DsrF family protein</fullName>
    </submittedName>
</protein>
<keyword evidence="1" id="KW-0472">Membrane</keyword>
<proteinExistence type="predicted"/>